<organism evidence="3 4">
    <name type="scientific">Psychroflexus torquis (strain ATCC 700755 / CIP 106069 / ACAM 623)</name>
    <dbReference type="NCBI Taxonomy" id="313595"/>
    <lineage>
        <taxon>Bacteria</taxon>
        <taxon>Pseudomonadati</taxon>
        <taxon>Bacteroidota</taxon>
        <taxon>Flavobacteriia</taxon>
        <taxon>Flavobacteriales</taxon>
        <taxon>Flavobacteriaceae</taxon>
        <taxon>Psychroflexus</taxon>
    </lineage>
</organism>
<dbReference type="STRING" id="313595.P700755_001531"/>
<dbReference type="HOGENOM" id="CLU_000445_69_17_10"/>
<feature type="domain" description="Response regulatory" evidence="2">
    <location>
        <begin position="4"/>
        <end position="127"/>
    </location>
</feature>
<accession>K4IH67</accession>
<proteinExistence type="predicted"/>
<name>K4IH67_PSYTT</name>
<gene>
    <name evidence="3" type="ordered locus">P700755_001531</name>
</gene>
<dbReference type="GO" id="GO:0000160">
    <property type="term" value="P:phosphorelay signal transduction system"/>
    <property type="evidence" value="ECO:0007669"/>
    <property type="project" value="InterPro"/>
</dbReference>
<dbReference type="InterPro" id="IPR001789">
    <property type="entry name" value="Sig_transdc_resp-reg_receiver"/>
</dbReference>
<dbReference type="PROSITE" id="PS50110">
    <property type="entry name" value="RESPONSE_REGULATORY"/>
    <property type="match status" value="1"/>
</dbReference>
<keyword evidence="4" id="KW-1185">Reference proteome</keyword>
<dbReference type="InterPro" id="IPR052893">
    <property type="entry name" value="TCS_response_regulator"/>
</dbReference>
<feature type="modified residue" description="4-aspartylphosphate" evidence="1">
    <location>
        <position position="59"/>
    </location>
</feature>
<reference evidence="3" key="1">
    <citation type="submission" date="2006-03" db="EMBL/GenBank/DDBJ databases">
        <authorList>
            <person name="Bowman J."/>
            <person name="Ferriera S."/>
            <person name="Johnson J."/>
            <person name="Kravitz S."/>
            <person name="Halpern A."/>
            <person name="Remington K."/>
            <person name="Beeson K."/>
            <person name="Tran B."/>
            <person name="Rogers Y.-H."/>
            <person name="Friedman R."/>
            <person name="Venter J.C."/>
        </authorList>
    </citation>
    <scope>NUCLEOTIDE SEQUENCE [LARGE SCALE GENOMIC DNA]</scope>
    <source>
        <strain evidence="3">ATCC 700755</strain>
    </source>
</reference>
<evidence type="ECO:0000259" key="2">
    <source>
        <dbReference type="PROSITE" id="PS50110"/>
    </source>
</evidence>
<dbReference type="Pfam" id="PF00072">
    <property type="entry name" value="Response_reg"/>
    <property type="match status" value="1"/>
</dbReference>
<dbReference type="Gene3D" id="3.40.50.2300">
    <property type="match status" value="1"/>
</dbReference>
<dbReference type="InterPro" id="IPR011006">
    <property type="entry name" value="CheY-like_superfamily"/>
</dbReference>
<sequence length="134" mass="15727">MKLDVLNVDDDKMILFIYEKMMGHADFSSHPKSFSNGYETLDYISEYKNEDTKFLIFLDVNMPNLDGWQFMDKLKSIGLNKYCHVLVVTSSIDLSDKEKSETYPVVIDFVEKPINIEKLKELKNLKQLKPFFEN</sequence>
<keyword evidence="1" id="KW-0597">Phosphoprotein</keyword>
<evidence type="ECO:0000313" key="3">
    <source>
        <dbReference type="EMBL" id="AFU68416.1"/>
    </source>
</evidence>
<dbReference type="eggNOG" id="COG3437">
    <property type="taxonomic scope" value="Bacteria"/>
</dbReference>
<dbReference type="EMBL" id="CP003879">
    <property type="protein sequence ID" value="AFU68416.1"/>
    <property type="molecule type" value="Genomic_DNA"/>
</dbReference>
<dbReference type="SMART" id="SM00448">
    <property type="entry name" value="REC"/>
    <property type="match status" value="1"/>
</dbReference>
<dbReference type="Proteomes" id="UP000008514">
    <property type="component" value="Chromosome"/>
</dbReference>
<evidence type="ECO:0000256" key="1">
    <source>
        <dbReference type="PROSITE-ProRule" id="PRU00169"/>
    </source>
</evidence>
<evidence type="ECO:0000313" key="4">
    <source>
        <dbReference type="Proteomes" id="UP000008514"/>
    </source>
</evidence>
<dbReference type="PANTHER" id="PTHR44520:SF2">
    <property type="entry name" value="RESPONSE REGULATOR RCP1"/>
    <property type="match status" value="1"/>
</dbReference>
<dbReference type="RefSeq" id="WP_015024015.1">
    <property type="nucleotide sequence ID" value="NC_018721.1"/>
</dbReference>
<reference evidence="3" key="2">
    <citation type="submission" date="2012-09" db="EMBL/GenBank/DDBJ databases">
        <title>The complete sequence of Psychroflexus torquis an extreme psychrophile from sea-ice that is stimulated by light.</title>
        <authorList>
            <person name="Feng S."/>
            <person name="Powell S.M."/>
            <person name="Bowman J.P."/>
        </authorList>
    </citation>
    <scope>NUCLEOTIDE SEQUENCE [LARGE SCALE GENOMIC DNA]</scope>
    <source>
        <strain evidence="3">ATCC 700755</strain>
    </source>
</reference>
<dbReference type="PANTHER" id="PTHR44520">
    <property type="entry name" value="RESPONSE REGULATOR RCP1-RELATED"/>
    <property type="match status" value="1"/>
</dbReference>
<dbReference type="AlphaFoldDB" id="K4IH67"/>
<dbReference type="KEGG" id="ptq:P700755_001531"/>
<protein>
    <submittedName>
        <fullName evidence="3">Two-component system response regulator with CheY receiver domain</fullName>
    </submittedName>
</protein>
<dbReference type="OrthoDB" id="673128at2"/>
<dbReference type="SUPFAM" id="SSF52172">
    <property type="entry name" value="CheY-like"/>
    <property type="match status" value="1"/>
</dbReference>